<evidence type="ECO:0000313" key="2">
    <source>
        <dbReference type="EMBL" id="CAA3029535.1"/>
    </source>
</evidence>
<evidence type="ECO:0000256" key="1">
    <source>
        <dbReference type="SAM" id="MobiDB-lite"/>
    </source>
</evidence>
<organism evidence="3 4">
    <name type="scientific">Olea europaea subsp. europaea</name>
    <dbReference type="NCBI Taxonomy" id="158383"/>
    <lineage>
        <taxon>Eukaryota</taxon>
        <taxon>Viridiplantae</taxon>
        <taxon>Streptophyta</taxon>
        <taxon>Embryophyta</taxon>
        <taxon>Tracheophyta</taxon>
        <taxon>Spermatophyta</taxon>
        <taxon>Magnoliopsida</taxon>
        <taxon>eudicotyledons</taxon>
        <taxon>Gunneridae</taxon>
        <taxon>Pentapetalae</taxon>
        <taxon>asterids</taxon>
        <taxon>lamiids</taxon>
        <taxon>Lamiales</taxon>
        <taxon>Oleaceae</taxon>
        <taxon>Oleeae</taxon>
        <taxon>Olea</taxon>
    </lineage>
</organism>
<feature type="region of interest" description="Disordered" evidence="1">
    <location>
        <begin position="17"/>
        <end position="91"/>
    </location>
</feature>
<dbReference type="EMBL" id="CACTIH010009316">
    <property type="protein sequence ID" value="CAA3029540.1"/>
    <property type="molecule type" value="Genomic_DNA"/>
</dbReference>
<name>A0A8S0VF91_OLEEU</name>
<reference evidence="3 4" key="1">
    <citation type="submission" date="2019-12" db="EMBL/GenBank/DDBJ databases">
        <authorList>
            <person name="Alioto T."/>
            <person name="Alioto T."/>
            <person name="Gomez Garrido J."/>
        </authorList>
    </citation>
    <scope>NUCLEOTIDE SEQUENCE [LARGE SCALE GENOMIC DNA]</scope>
</reference>
<keyword evidence="4" id="KW-1185">Reference proteome</keyword>
<evidence type="ECO:0000313" key="3">
    <source>
        <dbReference type="EMBL" id="CAA3029540.1"/>
    </source>
</evidence>
<dbReference type="AlphaFoldDB" id="A0A8S0VF91"/>
<feature type="compositionally biased region" description="Low complexity" evidence="1">
    <location>
        <begin position="57"/>
        <end position="89"/>
    </location>
</feature>
<proteinExistence type="predicted"/>
<dbReference type="Gramene" id="OE9A102952T1">
    <property type="protein sequence ID" value="OE9A102952C1"/>
    <property type="gene ID" value="OE9A102952"/>
</dbReference>
<dbReference type="EMBL" id="CACTIH010009316">
    <property type="protein sequence ID" value="CAA3029535.1"/>
    <property type="molecule type" value="Genomic_DNA"/>
</dbReference>
<accession>A0A8S0VF91</accession>
<gene>
    <name evidence="3" type="ORF">OLEA9_A039302</name>
    <name evidence="2" type="ORF">OLEA9_A102952</name>
</gene>
<dbReference type="Gramene" id="OE9A039302T1">
    <property type="protein sequence ID" value="OE9A039302C1"/>
    <property type="gene ID" value="OE9A039302"/>
</dbReference>
<evidence type="ECO:0000313" key="4">
    <source>
        <dbReference type="Proteomes" id="UP000594638"/>
    </source>
</evidence>
<sequence length="107" mass="11625">MSDVVWNLEFAMQLQEVSQNRGRDGVVVDGRDSPMSPSYPLLRHEEPTSTENDELFSGSGEVVVKSKSTNTSTASNDLSKSSSTSTAISDRLKTETILSEINNSVGR</sequence>
<protein>
    <submittedName>
        <fullName evidence="3">Uncharacterized protein</fullName>
    </submittedName>
</protein>
<dbReference type="Proteomes" id="UP000594638">
    <property type="component" value="Unassembled WGS sequence"/>
</dbReference>
<comment type="caution">
    <text evidence="3">The sequence shown here is derived from an EMBL/GenBank/DDBJ whole genome shotgun (WGS) entry which is preliminary data.</text>
</comment>
<feature type="compositionally biased region" description="Basic and acidic residues" evidence="1">
    <location>
        <begin position="21"/>
        <end position="32"/>
    </location>
</feature>